<dbReference type="RefSeq" id="WP_229668024.1">
    <property type="nucleotide sequence ID" value="NZ_BMLU01000001.1"/>
</dbReference>
<keyword evidence="4" id="KW-0378">Hydrolase</keyword>
<proteinExistence type="predicted"/>
<dbReference type="CDD" id="cd00118">
    <property type="entry name" value="LysM"/>
    <property type="match status" value="1"/>
</dbReference>
<dbReference type="PANTHER" id="PTHR22726">
    <property type="entry name" value="METALLOENDOPEPTIDASE OMA1"/>
    <property type="match status" value="1"/>
</dbReference>
<comment type="caution">
    <text evidence="9">The sequence shown here is derived from an EMBL/GenBank/DDBJ whole genome shotgun (WGS) entry which is preliminary data.</text>
</comment>
<evidence type="ECO:0000256" key="3">
    <source>
        <dbReference type="ARBA" id="ARBA00022723"/>
    </source>
</evidence>
<comment type="cofactor">
    <cofactor evidence="1">
        <name>Zn(2+)</name>
        <dbReference type="ChEBI" id="CHEBI:29105"/>
    </cofactor>
</comment>
<reference evidence="9 10" key="1">
    <citation type="submission" date="2019-03" db="EMBL/GenBank/DDBJ databases">
        <title>Genomic Encyclopedia of Type Strains, Phase IV (KMG-IV): sequencing the most valuable type-strain genomes for metagenomic binning, comparative biology and taxonomic classification.</title>
        <authorList>
            <person name="Goeker M."/>
        </authorList>
    </citation>
    <scope>NUCLEOTIDE SEQUENCE [LARGE SCALE GENOMIC DNA]</scope>
    <source>
        <strain evidence="9 10">DSM 25059</strain>
    </source>
</reference>
<dbReference type="GO" id="GO:0004222">
    <property type="term" value="F:metalloendopeptidase activity"/>
    <property type="evidence" value="ECO:0007669"/>
    <property type="project" value="InterPro"/>
</dbReference>
<keyword evidence="7" id="KW-0732">Signal</keyword>
<evidence type="ECO:0000256" key="5">
    <source>
        <dbReference type="ARBA" id="ARBA00022833"/>
    </source>
</evidence>
<dbReference type="GO" id="GO:0016020">
    <property type="term" value="C:membrane"/>
    <property type="evidence" value="ECO:0007669"/>
    <property type="project" value="TreeGrafter"/>
</dbReference>
<dbReference type="InterPro" id="IPR051156">
    <property type="entry name" value="Mito/Outer_Membr_Metalloprot"/>
</dbReference>
<evidence type="ECO:0000256" key="1">
    <source>
        <dbReference type="ARBA" id="ARBA00001947"/>
    </source>
</evidence>
<organism evidence="9 10">
    <name type="scientific">Stakelama pacifica</name>
    <dbReference type="NCBI Taxonomy" id="517720"/>
    <lineage>
        <taxon>Bacteria</taxon>
        <taxon>Pseudomonadati</taxon>
        <taxon>Pseudomonadota</taxon>
        <taxon>Alphaproteobacteria</taxon>
        <taxon>Sphingomonadales</taxon>
        <taxon>Sphingomonadaceae</taxon>
        <taxon>Stakelama</taxon>
    </lineage>
</organism>
<dbReference type="Gene3D" id="3.10.350.10">
    <property type="entry name" value="LysM domain"/>
    <property type="match status" value="1"/>
</dbReference>
<dbReference type="CDD" id="cd07324">
    <property type="entry name" value="M48C_Oma1-like"/>
    <property type="match status" value="1"/>
</dbReference>
<accession>A0A4V3BUC7</accession>
<dbReference type="Pfam" id="PF01435">
    <property type="entry name" value="Peptidase_M48"/>
    <property type="match status" value="1"/>
</dbReference>
<gene>
    <name evidence="9" type="ORF">EV664_101264</name>
</gene>
<evidence type="ECO:0000259" key="8">
    <source>
        <dbReference type="PROSITE" id="PS51782"/>
    </source>
</evidence>
<feature type="chain" id="PRO_5020708744" evidence="7">
    <location>
        <begin position="18"/>
        <end position="494"/>
    </location>
</feature>
<dbReference type="GO" id="GO:0046872">
    <property type="term" value="F:metal ion binding"/>
    <property type="evidence" value="ECO:0007669"/>
    <property type="project" value="UniProtKB-KW"/>
</dbReference>
<dbReference type="Pfam" id="PF01476">
    <property type="entry name" value="LysM"/>
    <property type="match status" value="1"/>
</dbReference>
<dbReference type="PANTHER" id="PTHR22726:SF1">
    <property type="entry name" value="METALLOENDOPEPTIDASE OMA1, MITOCHONDRIAL"/>
    <property type="match status" value="1"/>
</dbReference>
<dbReference type="InterPro" id="IPR001915">
    <property type="entry name" value="Peptidase_M48"/>
</dbReference>
<evidence type="ECO:0000313" key="10">
    <source>
        <dbReference type="Proteomes" id="UP000295493"/>
    </source>
</evidence>
<keyword evidence="3" id="KW-0479">Metal-binding</keyword>
<keyword evidence="10" id="KW-1185">Reference proteome</keyword>
<dbReference type="PROSITE" id="PS51782">
    <property type="entry name" value="LYSM"/>
    <property type="match status" value="1"/>
</dbReference>
<evidence type="ECO:0000313" key="9">
    <source>
        <dbReference type="EMBL" id="TDN86688.1"/>
    </source>
</evidence>
<keyword evidence="2 9" id="KW-0645">Protease</keyword>
<dbReference type="EMBL" id="SNWD01000001">
    <property type="protein sequence ID" value="TDN86688.1"/>
    <property type="molecule type" value="Genomic_DNA"/>
</dbReference>
<keyword evidence="6" id="KW-0482">Metalloprotease</keyword>
<dbReference type="InterPro" id="IPR036779">
    <property type="entry name" value="LysM_dom_sf"/>
</dbReference>
<evidence type="ECO:0000256" key="2">
    <source>
        <dbReference type="ARBA" id="ARBA00022670"/>
    </source>
</evidence>
<protein>
    <submittedName>
        <fullName evidence="9">Putative Zn-dependent protease</fullName>
    </submittedName>
</protein>
<name>A0A4V3BUC7_9SPHN</name>
<evidence type="ECO:0000256" key="7">
    <source>
        <dbReference type="SAM" id="SignalP"/>
    </source>
</evidence>
<dbReference type="InterPro" id="IPR018392">
    <property type="entry name" value="LysM"/>
</dbReference>
<evidence type="ECO:0000256" key="4">
    <source>
        <dbReference type="ARBA" id="ARBA00022801"/>
    </source>
</evidence>
<dbReference type="Gene3D" id="3.30.2010.10">
    <property type="entry name" value="Metalloproteases ('zincins'), catalytic domain"/>
    <property type="match status" value="1"/>
</dbReference>
<feature type="domain" description="LysM" evidence="8">
    <location>
        <begin position="444"/>
        <end position="491"/>
    </location>
</feature>
<dbReference type="Proteomes" id="UP000295493">
    <property type="component" value="Unassembled WGS sequence"/>
</dbReference>
<keyword evidence="5" id="KW-0862">Zinc</keyword>
<sequence>MSFARILMGCAAPVALAGCAAGGLTGTAPVTPGQAAPISASERQQGSQARTGILNEYNGAYTKGPTSYVTRVGQRIATQSGLSSNPDAFTVTILDSPVDNAFATPGGYVYVTRGLLALMNDEAELAAVLGHEVAHVAARHSQKRQQAAQRNSIFGALGQVLAGAVLGDSGFGQLLGRAAGTGSQLATLGYSRSQESQADQLGVDYLKTAGYDTDALASMLTSLSDQQQLDQRISGNTRSVPAWASTHPESGQRVSAALAEAQQLGGTDQPRDRDAYLSAINGLLYGDDPDNGVIDGRDFLHPKLGIAFTIPQGAQMQNSAQAVTVSGQNMQAQFGMGQYSGDLANYVQKVLQSLGGDGANLPAAQIQRTTINGFPTAYTQTRANTQSGAVDVSVFAYEASNSGAYHFVVLTPAGQGLGAAQGMVQSFRKLSSAQAAKIKPKYVRIVTVKSGDTASSIAQRMAFDDYKLERFNVLNGIPDGATLRTGDKVKIVTY</sequence>
<feature type="signal peptide" evidence="7">
    <location>
        <begin position="1"/>
        <end position="17"/>
    </location>
</feature>
<evidence type="ECO:0000256" key="6">
    <source>
        <dbReference type="ARBA" id="ARBA00023049"/>
    </source>
</evidence>
<dbReference type="GO" id="GO:0051603">
    <property type="term" value="P:proteolysis involved in protein catabolic process"/>
    <property type="evidence" value="ECO:0007669"/>
    <property type="project" value="TreeGrafter"/>
</dbReference>
<dbReference type="AlphaFoldDB" id="A0A4V3BUC7"/>
<dbReference type="PROSITE" id="PS51257">
    <property type="entry name" value="PROKAR_LIPOPROTEIN"/>
    <property type="match status" value="1"/>
</dbReference>